<dbReference type="InterPro" id="IPR000504">
    <property type="entry name" value="RRM_dom"/>
</dbReference>
<dbReference type="EMBL" id="CAICTM010001216">
    <property type="protein sequence ID" value="CAB9521639.1"/>
    <property type="molecule type" value="Genomic_DNA"/>
</dbReference>
<proteinExistence type="inferred from homology"/>
<evidence type="ECO:0000313" key="13">
    <source>
        <dbReference type="Proteomes" id="UP001153069"/>
    </source>
</evidence>
<dbReference type="GO" id="GO:0005634">
    <property type="term" value="C:nucleus"/>
    <property type="evidence" value="ECO:0007669"/>
    <property type="project" value="UniProtKB-SubCell"/>
</dbReference>
<evidence type="ECO:0000256" key="3">
    <source>
        <dbReference type="ARBA" id="ARBA00022664"/>
    </source>
</evidence>
<keyword evidence="3 8" id="KW-0507">mRNA processing</keyword>
<dbReference type="GO" id="GO:0045292">
    <property type="term" value="P:mRNA cis splicing, via spliceosome"/>
    <property type="evidence" value="ECO:0007669"/>
    <property type="project" value="InterPro"/>
</dbReference>
<dbReference type="PANTHER" id="PTHR18847">
    <property type="entry name" value="20 KD NUCLEAR CAP BINDING PROTEIN"/>
    <property type="match status" value="1"/>
</dbReference>
<reference evidence="12" key="1">
    <citation type="submission" date="2020-06" db="EMBL/GenBank/DDBJ databases">
        <authorList>
            <consortium name="Plant Systems Biology data submission"/>
        </authorList>
    </citation>
    <scope>NUCLEOTIDE SEQUENCE</scope>
    <source>
        <strain evidence="12">D6</strain>
    </source>
</reference>
<dbReference type="OrthoDB" id="201398at2759"/>
<evidence type="ECO:0000256" key="7">
    <source>
        <dbReference type="PROSITE-ProRule" id="PRU00176"/>
    </source>
</evidence>
<evidence type="ECO:0000256" key="6">
    <source>
        <dbReference type="ARBA" id="ARBA00023242"/>
    </source>
</evidence>
<dbReference type="GO" id="GO:0000339">
    <property type="term" value="F:RNA cap binding"/>
    <property type="evidence" value="ECO:0007669"/>
    <property type="project" value="InterPro"/>
</dbReference>
<keyword evidence="4 7" id="KW-0694">RNA-binding</keyword>
<evidence type="ECO:0000256" key="4">
    <source>
        <dbReference type="ARBA" id="ARBA00022884"/>
    </source>
</evidence>
<name>A0A9N8ELU3_9STRA</name>
<gene>
    <name evidence="11" type="ORF">SEMRO_1218_G253290.1</name>
    <name evidence="12" type="ORF">SEMRO_1218_G253310.1</name>
</gene>
<feature type="region of interest" description="Disordered" evidence="9">
    <location>
        <begin position="142"/>
        <end position="219"/>
    </location>
</feature>
<feature type="domain" description="RRM" evidence="10">
    <location>
        <begin position="61"/>
        <end position="139"/>
    </location>
</feature>
<evidence type="ECO:0000256" key="8">
    <source>
        <dbReference type="RuleBase" id="RU364036"/>
    </source>
</evidence>
<evidence type="ECO:0000313" key="12">
    <source>
        <dbReference type="EMBL" id="CAB9521641.1"/>
    </source>
</evidence>
<keyword evidence="5 8" id="KW-0508">mRNA splicing</keyword>
<accession>A0A9N8ELU3</accession>
<comment type="similarity">
    <text evidence="2 8">Belongs to the RRM NCBP2 family.</text>
</comment>
<evidence type="ECO:0000256" key="9">
    <source>
        <dbReference type="SAM" id="MobiDB-lite"/>
    </source>
</evidence>
<dbReference type="SUPFAM" id="SSF54928">
    <property type="entry name" value="RNA-binding domain, RBD"/>
    <property type="match status" value="1"/>
</dbReference>
<dbReference type="Gene3D" id="3.30.70.330">
    <property type="match status" value="1"/>
</dbReference>
<feature type="compositionally biased region" description="Low complexity" evidence="9">
    <location>
        <begin position="164"/>
        <end position="178"/>
    </location>
</feature>
<dbReference type="PANTHER" id="PTHR18847:SF0">
    <property type="entry name" value="NUCLEAR CAP-BINDING PROTEIN SUBUNIT 2"/>
    <property type="match status" value="1"/>
</dbReference>
<evidence type="ECO:0000256" key="1">
    <source>
        <dbReference type="ARBA" id="ARBA00004123"/>
    </source>
</evidence>
<dbReference type="PROSITE" id="PS50102">
    <property type="entry name" value="RRM"/>
    <property type="match status" value="1"/>
</dbReference>
<dbReference type="AlphaFoldDB" id="A0A9N8ELU3"/>
<dbReference type="Pfam" id="PF00076">
    <property type="entry name" value="RRM_1"/>
    <property type="match status" value="1"/>
</dbReference>
<sequence length="219" mass="23972">MTSTATMATASTTAGPTFKTIATPTASELLFADDTSSKRLYWDRSFYDSIETQKRVLAESATLYVGNLAFSTRTAQIRSHFAMVGKIKQIHIGLDRHKKTPCGFCFVEYYDRASALSAVANLSGSKLDGRIIRVELDAGFHPGRQYGRGRSGGQVRDDKRATGRRGSQSSLGSNNNSSDHYGPGMKRERENPAVEGEQTQGSSAPDESMEQSAKRQKME</sequence>
<protein>
    <recommendedName>
        <fullName evidence="8">Nuclear cap-binding protein subunit 2</fullName>
    </recommendedName>
    <alternativeName>
        <fullName evidence="8">20 kDa nuclear cap-binding protein</fullName>
    </alternativeName>
</protein>
<dbReference type="InterPro" id="IPR012677">
    <property type="entry name" value="Nucleotide-bd_a/b_plait_sf"/>
</dbReference>
<keyword evidence="6 8" id="KW-0539">Nucleus</keyword>
<organism evidence="12 13">
    <name type="scientific">Seminavis robusta</name>
    <dbReference type="NCBI Taxonomy" id="568900"/>
    <lineage>
        <taxon>Eukaryota</taxon>
        <taxon>Sar</taxon>
        <taxon>Stramenopiles</taxon>
        <taxon>Ochrophyta</taxon>
        <taxon>Bacillariophyta</taxon>
        <taxon>Bacillariophyceae</taxon>
        <taxon>Bacillariophycidae</taxon>
        <taxon>Naviculales</taxon>
        <taxon>Naviculaceae</taxon>
        <taxon>Seminavis</taxon>
    </lineage>
</organism>
<dbReference type="CDD" id="cd12240">
    <property type="entry name" value="RRM_NCBP2"/>
    <property type="match status" value="1"/>
</dbReference>
<dbReference type="InterPro" id="IPR035979">
    <property type="entry name" value="RBD_domain_sf"/>
</dbReference>
<evidence type="ECO:0000256" key="5">
    <source>
        <dbReference type="ARBA" id="ARBA00023187"/>
    </source>
</evidence>
<comment type="subcellular location">
    <subcellularLocation>
        <location evidence="1 8">Nucleus</location>
    </subcellularLocation>
</comment>
<evidence type="ECO:0000313" key="11">
    <source>
        <dbReference type="EMBL" id="CAB9521639.1"/>
    </source>
</evidence>
<dbReference type="Proteomes" id="UP001153069">
    <property type="component" value="Unassembled WGS sequence"/>
</dbReference>
<comment type="caution">
    <text evidence="12">The sequence shown here is derived from an EMBL/GenBank/DDBJ whole genome shotgun (WGS) entry which is preliminary data.</text>
</comment>
<dbReference type="InterPro" id="IPR034148">
    <property type="entry name" value="NCBP2_RRM"/>
</dbReference>
<dbReference type="EMBL" id="CAICTM010001216">
    <property type="protein sequence ID" value="CAB9521641.1"/>
    <property type="molecule type" value="Genomic_DNA"/>
</dbReference>
<dbReference type="GO" id="GO:0005846">
    <property type="term" value="C:nuclear cap binding complex"/>
    <property type="evidence" value="ECO:0007669"/>
    <property type="project" value="InterPro"/>
</dbReference>
<evidence type="ECO:0000256" key="2">
    <source>
        <dbReference type="ARBA" id="ARBA00010725"/>
    </source>
</evidence>
<dbReference type="SMART" id="SM00360">
    <property type="entry name" value="RRM"/>
    <property type="match status" value="1"/>
</dbReference>
<dbReference type="InterPro" id="IPR027157">
    <property type="entry name" value="NCBP2"/>
</dbReference>
<evidence type="ECO:0000259" key="10">
    <source>
        <dbReference type="PROSITE" id="PS50102"/>
    </source>
</evidence>
<keyword evidence="13" id="KW-1185">Reference proteome</keyword>